<dbReference type="AlphaFoldDB" id="A0A1J4TAZ3"/>
<dbReference type="InterPro" id="IPR036515">
    <property type="entry name" value="Transposase_17_sf"/>
</dbReference>
<dbReference type="NCBIfam" id="NF033573">
    <property type="entry name" value="transpos_IS200"/>
    <property type="match status" value="1"/>
</dbReference>
<dbReference type="PANTHER" id="PTHR33360">
    <property type="entry name" value="TRANSPOSASE FOR INSERTION SEQUENCE ELEMENT IS200"/>
    <property type="match status" value="1"/>
</dbReference>
<evidence type="ECO:0000313" key="2">
    <source>
        <dbReference type="EMBL" id="OIO07391.1"/>
    </source>
</evidence>
<sequence>MPSYSIAAHTRYIIKYHIVWIVKYRHDILVDVAISDAVNKIIREIAERYGFTIISLGTDGNHIHVFVSAPPRFSPSQIVNILKSISGRQIFQQFPEVKKRLWGGEFWGDGYYVGTVGDGTTTDIIKRYIVNQGKETDHKGFAQLKLF</sequence>
<dbReference type="EMBL" id="MNUU01000047">
    <property type="protein sequence ID" value="OIO07391.1"/>
    <property type="molecule type" value="Genomic_DNA"/>
</dbReference>
<evidence type="ECO:0000259" key="1">
    <source>
        <dbReference type="SMART" id="SM01321"/>
    </source>
</evidence>
<accession>A0A1J4TAZ3</accession>
<dbReference type="GO" id="GO:0003677">
    <property type="term" value="F:DNA binding"/>
    <property type="evidence" value="ECO:0007669"/>
    <property type="project" value="InterPro"/>
</dbReference>
<dbReference type="Gene3D" id="3.30.70.1290">
    <property type="entry name" value="Transposase IS200-like"/>
    <property type="match status" value="1"/>
</dbReference>
<gene>
    <name evidence="2" type="ORF">AUJ27_02485</name>
</gene>
<dbReference type="SMART" id="SM01321">
    <property type="entry name" value="Y1_Tnp"/>
    <property type="match status" value="1"/>
</dbReference>
<dbReference type="GO" id="GO:0006313">
    <property type="term" value="P:DNA transposition"/>
    <property type="evidence" value="ECO:0007669"/>
    <property type="project" value="InterPro"/>
</dbReference>
<dbReference type="Pfam" id="PF01797">
    <property type="entry name" value="Y1_Tnp"/>
    <property type="match status" value="1"/>
</dbReference>
<dbReference type="InterPro" id="IPR002686">
    <property type="entry name" value="Transposase_17"/>
</dbReference>
<dbReference type="GO" id="GO:0004803">
    <property type="term" value="F:transposase activity"/>
    <property type="evidence" value="ECO:0007669"/>
    <property type="project" value="InterPro"/>
</dbReference>
<organism evidence="2 3">
    <name type="scientific">Candidatus Falkowbacteria bacterium CG1_02_37_44</name>
    <dbReference type="NCBI Taxonomy" id="1805146"/>
    <lineage>
        <taxon>Bacteria</taxon>
        <taxon>Candidatus Falkowiibacteriota</taxon>
    </lineage>
</organism>
<name>A0A1J4TAZ3_9BACT</name>
<proteinExistence type="predicted"/>
<protein>
    <submittedName>
        <fullName evidence="2">IS200/IS605 family transposase</fullName>
    </submittedName>
</protein>
<reference evidence="2 3" key="1">
    <citation type="journal article" date="2016" name="Environ. Microbiol.">
        <title>Genomic resolution of a cold subsurface aquifer community provides metabolic insights for novel microbes adapted to high CO concentrations.</title>
        <authorList>
            <person name="Probst A.J."/>
            <person name="Castelle C.J."/>
            <person name="Singh A."/>
            <person name="Brown C.T."/>
            <person name="Anantharaman K."/>
            <person name="Sharon I."/>
            <person name="Hug L.A."/>
            <person name="Burstein D."/>
            <person name="Emerson J.B."/>
            <person name="Thomas B.C."/>
            <person name="Banfield J.F."/>
        </authorList>
    </citation>
    <scope>NUCLEOTIDE SEQUENCE [LARGE SCALE GENOMIC DNA]</scope>
    <source>
        <strain evidence="2">CG1_02_37_44</strain>
    </source>
</reference>
<dbReference type="Proteomes" id="UP000183192">
    <property type="component" value="Unassembled WGS sequence"/>
</dbReference>
<dbReference type="SUPFAM" id="SSF143422">
    <property type="entry name" value="Transposase IS200-like"/>
    <property type="match status" value="1"/>
</dbReference>
<dbReference type="PANTHER" id="PTHR33360:SF2">
    <property type="entry name" value="TRANSPOSASE FOR INSERTION SEQUENCE ELEMENT IS200"/>
    <property type="match status" value="1"/>
</dbReference>
<feature type="domain" description="Transposase IS200-like" evidence="1">
    <location>
        <begin position="11"/>
        <end position="132"/>
    </location>
</feature>
<comment type="caution">
    <text evidence="2">The sequence shown here is derived from an EMBL/GenBank/DDBJ whole genome shotgun (WGS) entry which is preliminary data.</text>
</comment>
<evidence type="ECO:0000313" key="3">
    <source>
        <dbReference type="Proteomes" id="UP000183192"/>
    </source>
</evidence>